<dbReference type="PANTHER" id="PTHR43903">
    <property type="entry name" value="NEUROLIGIN"/>
    <property type="match status" value="1"/>
</dbReference>
<keyword evidence="2" id="KW-0325">Glycoprotein</keyword>
<evidence type="ECO:0000256" key="3">
    <source>
        <dbReference type="SAM" id="SignalP"/>
    </source>
</evidence>
<evidence type="ECO:0000256" key="1">
    <source>
        <dbReference type="ARBA" id="ARBA00005964"/>
    </source>
</evidence>
<comment type="similarity">
    <text evidence="1">Belongs to the type-B carboxylesterase/lipase family.</text>
</comment>
<name>A0A8J2KMJ4_9HEXA</name>
<evidence type="ECO:0000256" key="2">
    <source>
        <dbReference type="ARBA" id="ARBA00023180"/>
    </source>
</evidence>
<dbReference type="InterPro" id="IPR002018">
    <property type="entry name" value="CarbesteraseB"/>
</dbReference>
<dbReference type="Pfam" id="PF00135">
    <property type="entry name" value="COesterase"/>
    <property type="match status" value="1"/>
</dbReference>
<sequence length="142" mass="15782">MCRVFSPASRIKLVLLTITAISYFGESYSELSVNEDSVIATTLQGKLRGKILQSRGSRDYFAFQGIPYATVNGRFQPPGPPESWEDVRNATDFGAECPQIEHFTGDIVPNSVDCLFLNVFVPDLKGNYEKKLPILLQVCSTE</sequence>
<evidence type="ECO:0000259" key="4">
    <source>
        <dbReference type="Pfam" id="PF00135"/>
    </source>
</evidence>
<gene>
    <name evidence="5" type="ORF">AFUS01_LOCUS26453</name>
</gene>
<dbReference type="AlphaFoldDB" id="A0A8J2KMJ4"/>
<protein>
    <recommendedName>
        <fullName evidence="4">Carboxylesterase type B domain-containing protein</fullName>
    </recommendedName>
</protein>
<feature type="signal peptide" evidence="3">
    <location>
        <begin position="1"/>
        <end position="27"/>
    </location>
</feature>
<dbReference type="OrthoDB" id="19653at2759"/>
<dbReference type="Proteomes" id="UP000708208">
    <property type="component" value="Unassembled WGS sequence"/>
</dbReference>
<evidence type="ECO:0000313" key="6">
    <source>
        <dbReference type="Proteomes" id="UP000708208"/>
    </source>
</evidence>
<feature type="domain" description="Carboxylesterase type B" evidence="4">
    <location>
        <begin position="38"/>
        <end position="138"/>
    </location>
</feature>
<evidence type="ECO:0000313" key="5">
    <source>
        <dbReference type="EMBL" id="CAG7815799.1"/>
    </source>
</evidence>
<keyword evidence="6" id="KW-1185">Reference proteome</keyword>
<dbReference type="EMBL" id="CAJVCH010352832">
    <property type="protein sequence ID" value="CAG7815799.1"/>
    <property type="molecule type" value="Genomic_DNA"/>
</dbReference>
<reference evidence="5" key="1">
    <citation type="submission" date="2021-06" db="EMBL/GenBank/DDBJ databases">
        <authorList>
            <person name="Hodson N. C."/>
            <person name="Mongue J. A."/>
            <person name="Jaron S. K."/>
        </authorList>
    </citation>
    <scope>NUCLEOTIDE SEQUENCE</scope>
</reference>
<dbReference type="InterPro" id="IPR051093">
    <property type="entry name" value="Neuroligin/BSAL"/>
</dbReference>
<organism evidence="5 6">
    <name type="scientific">Allacma fusca</name>
    <dbReference type="NCBI Taxonomy" id="39272"/>
    <lineage>
        <taxon>Eukaryota</taxon>
        <taxon>Metazoa</taxon>
        <taxon>Ecdysozoa</taxon>
        <taxon>Arthropoda</taxon>
        <taxon>Hexapoda</taxon>
        <taxon>Collembola</taxon>
        <taxon>Symphypleona</taxon>
        <taxon>Sminthuridae</taxon>
        <taxon>Allacma</taxon>
    </lineage>
</organism>
<feature type="chain" id="PRO_5035220103" description="Carboxylesterase type B domain-containing protein" evidence="3">
    <location>
        <begin position="28"/>
        <end position="142"/>
    </location>
</feature>
<comment type="caution">
    <text evidence="5">The sequence shown here is derived from an EMBL/GenBank/DDBJ whole genome shotgun (WGS) entry which is preliminary data.</text>
</comment>
<keyword evidence="3" id="KW-0732">Signal</keyword>
<proteinExistence type="inferred from homology"/>
<accession>A0A8J2KMJ4</accession>